<accession>A0A6C0FAF3</accession>
<dbReference type="EMBL" id="MN738800">
    <property type="protein sequence ID" value="QHT37593.1"/>
    <property type="molecule type" value="Genomic_DNA"/>
</dbReference>
<sequence>MQENDENIPALQYLKETYSNSEIFDNEKIMNMIELNYKLNFNMDIRNNIDYIKKKYTDIYNYIDIFKNDRNNVNYERLLDIIYENINHKYNYDIIYDNPEEIIEILEKQ</sequence>
<protein>
    <submittedName>
        <fullName evidence="1">Uncharacterized protein</fullName>
    </submittedName>
</protein>
<name>A0A6C0FAF3_9ZZZZ</name>
<reference evidence="1" key="1">
    <citation type="journal article" date="2020" name="Nature">
        <title>Giant virus diversity and host interactions through global metagenomics.</title>
        <authorList>
            <person name="Schulz F."/>
            <person name="Roux S."/>
            <person name="Paez-Espino D."/>
            <person name="Jungbluth S."/>
            <person name="Walsh D.A."/>
            <person name="Denef V.J."/>
            <person name="McMahon K.D."/>
            <person name="Konstantinidis K.T."/>
            <person name="Eloe-Fadrosh E.A."/>
            <person name="Kyrpides N.C."/>
            <person name="Woyke T."/>
        </authorList>
    </citation>
    <scope>NUCLEOTIDE SEQUENCE</scope>
    <source>
        <strain evidence="1">GVMAG-S-ERX555997-44</strain>
    </source>
</reference>
<organism evidence="1">
    <name type="scientific">viral metagenome</name>
    <dbReference type="NCBI Taxonomy" id="1070528"/>
    <lineage>
        <taxon>unclassified sequences</taxon>
        <taxon>metagenomes</taxon>
        <taxon>organismal metagenomes</taxon>
    </lineage>
</organism>
<proteinExistence type="predicted"/>
<evidence type="ECO:0000313" key="1">
    <source>
        <dbReference type="EMBL" id="QHT37593.1"/>
    </source>
</evidence>
<dbReference type="AlphaFoldDB" id="A0A6C0FAF3"/>